<accession>A0A968KRE4</accession>
<keyword evidence="2" id="KW-1185">Reference proteome</keyword>
<protein>
    <submittedName>
        <fullName evidence="1">Uncharacterized protein</fullName>
    </submittedName>
</protein>
<dbReference type="AlphaFoldDB" id="A0A968KRE4"/>
<name>A0A968KRE4_9SPIO</name>
<evidence type="ECO:0000313" key="2">
    <source>
        <dbReference type="Proteomes" id="UP000711995"/>
    </source>
</evidence>
<dbReference type="RefSeq" id="WP_167700250.1">
    <property type="nucleotide sequence ID" value="NZ_CP118174.1"/>
</dbReference>
<organism evidence="1 2">
    <name type="scientific">Entomospira entomophila</name>
    <dbReference type="NCBI Taxonomy" id="2719988"/>
    <lineage>
        <taxon>Bacteria</taxon>
        <taxon>Pseudomonadati</taxon>
        <taxon>Spirochaetota</taxon>
        <taxon>Spirochaetia</taxon>
        <taxon>Spirochaetales</taxon>
        <taxon>Spirochaetaceae</taxon>
        <taxon>Entomospira</taxon>
    </lineage>
</organism>
<sequence>MTKTLKMMIVGLLLTSLFTCEQQLPTVLLEKEASLAIIQDHGYIRYGLFVKLLYADSSELIIPDSLRIEHRQRELEWAIHTGIKRNYDGTLLVNTMLLASSYDDLHGDFLITWREPMGKIHAESMMVEKQQILLEDNFHWSQDEFHYLSMNNVHIEYSIIEELNIVLIRVLD</sequence>
<gene>
    <name evidence="1" type="ORF">HCT14_03940</name>
</gene>
<reference evidence="1 2" key="1">
    <citation type="submission" date="2020-03" db="EMBL/GenBank/DDBJ databases">
        <title>Spirochaetal bacteria isolated from arthropods constitute a novel genus Entomospira genus novum within the order Spirochaetales.</title>
        <authorList>
            <person name="Grana-Miraglia L."/>
            <person name="Sikutova S."/>
            <person name="Fingerle V."/>
            <person name="Sing A."/>
            <person name="Castillo-Ramirez S."/>
            <person name="Margos G."/>
            <person name="Rudolf I."/>
        </authorList>
    </citation>
    <scope>NUCLEOTIDE SEQUENCE [LARGE SCALE GENOMIC DNA]</scope>
    <source>
        <strain evidence="1 2">BR193</strain>
    </source>
</reference>
<dbReference type="Proteomes" id="UP000711995">
    <property type="component" value="Unassembled WGS sequence"/>
</dbReference>
<dbReference type="EMBL" id="JAATLJ010000001">
    <property type="protein sequence ID" value="NIZ40663.1"/>
    <property type="molecule type" value="Genomic_DNA"/>
</dbReference>
<evidence type="ECO:0000313" key="1">
    <source>
        <dbReference type="EMBL" id="NIZ40663.1"/>
    </source>
</evidence>
<comment type="caution">
    <text evidence="1">The sequence shown here is derived from an EMBL/GenBank/DDBJ whole genome shotgun (WGS) entry which is preliminary data.</text>
</comment>
<proteinExistence type="predicted"/>